<reference evidence="2 3" key="1">
    <citation type="submission" date="2018-06" db="EMBL/GenBank/DDBJ databases">
        <authorList>
            <consortium name="Pathogen Informatics"/>
            <person name="Doyle S."/>
        </authorList>
    </citation>
    <scope>NUCLEOTIDE SEQUENCE [LARGE SCALE GENOMIC DNA]</scope>
    <source>
        <strain evidence="2 3">NCTC12722</strain>
    </source>
</reference>
<accession>A0A380W3N9</accession>
<evidence type="ECO:0000313" key="2">
    <source>
        <dbReference type="EMBL" id="SUU83598.1"/>
    </source>
</evidence>
<dbReference type="Pfam" id="PF07811">
    <property type="entry name" value="TadE"/>
    <property type="match status" value="1"/>
</dbReference>
<organism evidence="2 3">
    <name type="scientific">Afipia felis</name>
    <name type="common">Cat scratch disease bacillus</name>
    <dbReference type="NCBI Taxonomy" id="1035"/>
    <lineage>
        <taxon>Bacteria</taxon>
        <taxon>Pseudomonadati</taxon>
        <taxon>Pseudomonadota</taxon>
        <taxon>Alphaproteobacteria</taxon>
        <taxon>Hyphomicrobiales</taxon>
        <taxon>Nitrobacteraceae</taxon>
        <taxon>Afipia</taxon>
    </lineage>
</organism>
<proteinExistence type="predicted"/>
<dbReference type="Proteomes" id="UP000254343">
    <property type="component" value="Unassembled WGS sequence"/>
</dbReference>
<dbReference type="EMBL" id="UIGB01000001">
    <property type="protein sequence ID" value="SUU83598.1"/>
    <property type="molecule type" value="Genomic_DNA"/>
</dbReference>
<name>A0A380W3N9_AFIFE</name>
<evidence type="ECO:0000259" key="1">
    <source>
        <dbReference type="Pfam" id="PF07811"/>
    </source>
</evidence>
<dbReference type="AlphaFoldDB" id="A0A380W3N9"/>
<feature type="domain" description="TadE-like" evidence="1">
    <location>
        <begin position="28"/>
        <end position="52"/>
    </location>
</feature>
<sequence length="200" mass="21483">MRFGIVEMSLRRMAGWLNARKLMRDTKGVAAVEFAVILPIALMLFFGTIGVSTGVAVDRKVIILTRTLSDLISRAQTITDVDISNAFNISSAVMAPYSNAPVKAKISQIYIDPNTSQPKLMWSKGYNTNANACGAAITIPPGIAIGGTYLIMSEVSYDYTPVAGMSGGVFSPPTFHLSDRTFTRPRQTDSVSYSAASSCP</sequence>
<dbReference type="InterPro" id="IPR012495">
    <property type="entry name" value="TadE-like_dom"/>
</dbReference>
<gene>
    <name evidence="2" type="ORF">NCTC12722_00766</name>
</gene>
<evidence type="ECO:0000313" key="3">
    <source>
        <dbReference type="Proteomes" id="UP000254343"/>
    </source>
</evidence>
<protein>
    <submittedName>
        <fullName evidence="2">Flp pilus assembly protein TadG</fullName>
    </submittedName>
</protein>